<evidence type="ECO:0000256" key="6">
    <source>
        <dbReference type="ARBA" id="ARBA00023136"/>
    </source>
</evidence>
<proteinExistence type="inferred from homology"/>
<keyword evidence="6 8" id="KW-0472">Membrane</keyword>
<evidence type="ECO:0000256" key="2">
    <source>
        <dbReference type="ARBA" id="ARBA00005811"/>
    </source>
</evidence>
<dbReference type="InterPro" id="IPR003400">
    <property type="entry name" value="ExbD"/>
</dbReference>
<comment type="subcellular location">
    <subcellularLocation>
        <location evidence="1">Cell membrane</location>
        <topology evidence="1">Single-pass membrane protein</topology>
    </subcellularLocation>
    <subcellularLocation>
        <location evidence="7">Cell membrane</location>
        <topology evidence="7">Single-pass type II membrane protein</topology>
    </subcellularLocation>
</comment>
<evidence type="ECO:0000256" key="8">
    <source>
        <dbReference type="SAM" id="Phobius"/>
    </source>
</evidence>
<keyword evidence="3" id="KW-1003">Cell membrane</keyword>
<evidence type="ECO:0000256" key="4">
    <source>
        <dbReference type="ARBA" id="ARBA00022692"/>
    </source>
</evidence>
<keyword evidence="7" id="KW-0813">Transport</keyword>
<dbReference type="PANTHER" id="PTHR30558">
    <property type="entry name" value="EXBD MEMBRANE COMPONENT OF PMF-DRIVEN MACROMOLECULE IMPORT SYSTEM"/>
    <property type="match status" value="1"/>
</dbReference>
<dbReference type="GO" id="GO:0005886">
    <property type="term" value="C:plasma membrane"/>
    <property type="evidence" value="ECO:0007669"/>
    <property type="project" value="UniProtKB-SubCell"/>
</dbReference>
<keyword evidence="7" id="KW-0653">Protein transport</keyword>
<feature type="transmembrane region" description="Helical" evidence="8">
    <location>
        <begin position="12"/>
        <end position="32"/>
    </location>
</feature>
<evidence type="ECO:0000256" key="7">
    <source>
        <dbReference type="RuleBase" id="RU003879"/>
    </source>
</evidence>
<keyword evidence="5 8" id="KW-1133">Transmembrane helix</keyword>
<gene>
    <name evidence="9" type="ORF">CSA60_00985</name>
</gene>
<evidence type="ECO:0000256" key="3">
    <source>
        <dbReference type="ARBA" id="ARBA00022475"/>
    </source>
</evidence>
<protein>
    <submittedName>
        <fullName evidence="9">Biopolymer transporter ExbD</fullName>
    </submittedName>
</protein>
<dbReference type="AlphaFoldDB" id="A0A2G6JPB5"/>
<reference evidence="9 10" key="1">
    <citation type="submission" date="2017-10" db="EMBL/GenBank/DDBJ databases">
        <title>Novel microbial diversity and functional potential in the marine mammal oral microbiome.</title>
        <authorList>
            <person name="Dudek N.K."/>
            <person name="Sun C.L."/>
            <person name="Burstein D."/>
            <person name="Kantor R.S."/>
            <person name="Aliaga Goltsman D.S."/>
            <person name="Bik E.M."/>
            <person name="Thomas B.C."/>
            <person name="Banfield J.F."/>
            <person name="Relman D.A."/>
        </authorList>
    </citation>
    <scope>NUCLEOTIDE SEQUENCE [LARGE SCALE GENOMIC DNA]</scope>
    <source>
        <strain evidence="9">DOLJORAL78_47_21</strain>
    </source>
</reference>
<accession>A0A2G6JPB5</accession>
<comment type="similarity">
    <text evidence="2 7">Belongs to the ExbD/TolR family.</text>
</comment>
<dbReference type="Proteomes" id="UP000243469">
    <property type="component" value="Unassembled WGS sequence"/>
</dbReference>
<dbReference type="PANTHER" id="PTHR30558:SF15">
    <property type="entry name" value="BIOPOLYMER TRANSPORT PROTEIN EXBD1"/>
    <property type="match status" value="1"/>
</dbReference>
<dbReference type="GO" id="GO:0015031">
    <property type="term" value="P:protein transport"/>
    <property type="evidence" value="ECO:0007669"/>
    <property type="project" value="UniProtKB-KW"/>
</dbReference>
<keyword evidence="4 7" id="KW-0812">Transmembrane</keyword>
<evidence type="ECO:0000256" key="1">
    <source>
        <dbReference type="ARBA" id="ARBA00004162"/>
    </source>
</evidence>
<name>A0A2G6JPB5_NEPCE</name>
<evidence type="ECO:0000313" key="10">
    <source>
        <dbReference type="Proteomes" id="UP000243469"/>
    </source>
</evidence>
<organism evidence="9 10">
    <name type="scientific">Neptuniibacter caesariensis</name>
    <dbReference type="NCBI Taxonomy" id="207954"/>
    <lineage>
        <taxon>Bacteria</taxon>
        <taxon>Pseudomonadati</taxon>
        <taxon>Pseudomonadota</taxon>
        <taxon>Gammaproteobacteria</taxon>
        <taxon>Oceanospirillales</taxon>
        <taxon>Oceanospirillaceae</taxon>
        <taxon>Neptuniibacter</taxon>
    </lineage>
</organism>
<comment type="caution">
    <text evidence="9">The sequence shown here is derived from an EMBL/GenBank/DDBJ whole genome shotgun (WGS) entry which is preliminary data.</text>
</comment>
<dbReference type="EMBL" id="PDSH01000009">
    <property type="protein sequence ID" value="PIE25266.1"/>
    <property type="molecule type" value="Genomic_DNA"/>
</dbReference>
<sequence length="139" mass="15530">MIRSRQKTEINGTLELTPLIDIIFIVVVFLLLTANTRLLTLPIDVPVSDSQLGSSKQTDTPLTISLLPEAPHYAIDKQKYHDWDDFKAILLNTIGTQKDRPLVVAADKDASVEPLLKLLALLNEQQITNTQILMKETTP</sequence>
<dbReference type="GO" id="GO:0022857">
    <property type="term" value="F:transmembrane transporter activity"/>
    <property type="evidence" value="ECO:0007669"/>
    <property type="project" value="InterPro"/>
</dbReference>
<dbReference type="Pfam" id="PF02472">
    <property type="entry name" value="ExbD"/>
    <property type="match status" value="1"/>
</dbReference>
<evidence type="ECO:0000256" key="5">
    <source>
        <dbReference type="ARBA" id="ARBA00022989"/>
    </source>
</evidence>
<evidence type="ECO:0000313" key="9">
    <source>
        <dbReference type="EMBL" id="PIE25266.1"/>
    </source>
</evidence>